<gene>
    <name evidence="1" type="ORF">BK732_11385</name>
</gene>
<comment type="caution">
    <text evidence="1">The sequence shown here is derived from an EMBL/GenBank/DDBJ whole genome shotgun (WGS) entry which is preliminary data.</text>
</comment>
<name>A0A243AHJ7_BACTU</name>
<dbReference type="AlphaFoldDB" id="A0A243AHJ7"/>
<sequence length="59" mass="6800">MVYQTWTYFSLGNNLVLVQKLQDNCNKSTNLGHTDTTNLKKVRDWYGKGKCIQMETLSA</sequence>
<organism evidence="1 2">
    <name type="scientific">Bacillus thuringiensis serovar navarrensis</name>
    <dbReference type="NCBI Taxonomy" id="339658"/>
    <lineage>
        <taxon>Bacteria</taxon>
        <taxon>Bacillati</taxon>
        <taxon>Bacillota</taxon>
        <taxon>Bacilli</taxon>
        <taxon>Bacillales</taxon>
        <taxon>Bacillaceae</taxon>
        <taxon>Bacillus</taxon>
        <taxon>Bacillus cereus group</taxon>
    </lineage>
</organism>
<reference evidence="1 2" key="1">
    <citation type="submission" date="2016-10" db="EMBL/GenBank/DDBJ databases">
        <title>Comparative genomics of Bacillus thuringiensis reveals a path to pathogens against multiple invertebrate hosts.</title>
        <authorList>
            <person name="Zheng J."/>
            <person name="Gao Q."/>
            <person name="Liu H."/>
            <person name="Peng D."/>
            <person name="Ruan L."/>
            <person name="Sun M."/>
        </authorList>
    </citation>
    <scope>NUCLEOTIDE SEQUENCE [LARGE SCALE GENOMIC DNA]</scope>
    <source>
        <strain evidence="1">BGSC 4BM1</strain>
    </source>
</reference>
<dbReference type="Proteomes" id="UP000194860">
    <property type="component" value="Unassembled WGS sequence"/>
</dbReference>
<protein>
    <submittedName>
        <fullName evidence="1">Uncharacterized protein</fullName>
    </submittedName>
</protein>
<evidence type="ECO:0000313" key="2">
    <source>
        <dbReference type="Proteomes" id="UP000194860"/>
    </source>
</evidence>
<evidence type="ECO:0000313" key="1">
    <source>
        <dbReference type="EMBL" id="OTY21549.1"/>
    </source>
</evidence>
<accession>A0A243AHJ7</accession>
<proteinExistence type="predicted"/>
<dbReference type="EMBL" id="NFDG01000082">
    <property type="protein sequence ID" value="OTY21549.1"/>
    <property type="molecule type" value="Genomic_DNA"/>
</dbReference>